<dbReference type="RefSeq" id="WP_068518068.1">
    <property type="nucleotide sequence ID" value="NZ_JAEKJW010000002.1"/>
</dbReference>
<dbReference type="Proteomes" id="UP000664405">
    <property type="component" value="Unassembled WGS sequence"/>
</dbReference>
<accession>A0A8I1M8L7</accession>
<keyword evidence="5" id="KW-1185">Reference proteome</keyword>
<dbReference type="Proteomes" id="UP000233365">
    <property type="component" value="Unassembled WGS sequence"/>
</dbReference>
<evidence type="ECO:0000313" key="3">
    <source>
        <dbReference type="EMBL" id="MBN8196881.1"/>
    </source>
</evidence>
<gene>
    <name evidence="4" type="ORF">CU041_04565</name>
    <name evidence="3" type="ORF">JF547_10440</name>
</gene>
<evidence type="ECO:0000313" key="5">
    <source>
        <dbReference type="Proteomes" id="UP000233365"/>
    </source>
</evidence>
<dbReference type="InterPro" id="IPR025711">
    <property type="entry name" value="PepSY"/>
</dbReference>
<reference evidence="3" key="2">
    <citation type="submission" date="2020-12" db="EMBL/GenBank/DDBJ databases">
        <title>Oil enriched cultivation method for isolating marine PHA-producing bacteria.</title>
        <authorList>
            <person name="Zheng W."/>
            <person name="Yu S."/>
            <person name="Huang Y."/>
        </authorList>
    </citation>
    <scope>NUCLEOTIDE SEQUENCE</scope>
    <source>
        <strain evidence="3">SY-2-3</strain>
    </source>
</reference>
<evidence type="ECO:0000313" key="6">
    <source>
        <dbReference type="Proteomes" id="UP000664405"/>
    </source>
</evidence>
<sequence length="103" mass="11276">MKRTVFPTALFAVAITALLAGAVASLSSTAAFADEDYCKVPKSEWKTTDELKAKLTGEGWDVRKIKEDEGCFEVYAIDSDGKKIEAYFDPASFVIVKQDGEDD</sequence>
<comment type="caution">
    <text evidence="3">The sequence shown here is derived from an EMBL/GenBank/DDBJ whole genome shotgun (WGS) entry which is preliminary data.</text>
</comment>
<dbReference type="EMBL" id="JAEKJW010000002">
    <property type="protein sequence ID" value="MBN8196881.1"/>
    <property type="molecule type" value="Genomic_DNA"/>
</dbReference>
<protein>
    <submittedName>
        <fullName evidence="3">PepSY domain-containing protein</fullName>
    </submittedName>
</protein>
<name>A0A8I1M8L7_9PROT</name>
<feature type="chain" id="PRO_5034593362" evidence="1">
    <location>
        <begin position="34"/>
        <end position="103"/>
    </location>
</feature>
<feature type="signal peptide" evidence="1">
    <location>
        <begin position="1"/>
        <end position="33"/>
    </location>
</feature>
<dbReference type="Pfam" id="PF13670">
    <property type="entry name" value="PepSY_2"/>
    <property type="match status" value="1"/>
</dbReference>
<proteinExistence type="predicted"/>
<dbReference type="AlphaFoldDB" id="A0A8I1M8L7"/>
<evidence type="ECO:0000259" key="2">
    <source>
        <dbReference type="Pfam" id="PF13670"/>
    </source>
</evidence>
<dbReference type="EMBL" id="PGTS01000002">
    <property type="protein sequence ID" value="PKR50845.1"/>
    <property type="molecule type" value="Genomic_DNA"/>
</dbReference>
<keyword evidence="1" id="KW-0732">Signal</keyword>
<evidence type="ECO:0000256" key="1">
    <source>
        <dbReference type="SAM" id="SignalP"/>
    </source>
</evidence>
<feature type="domain" description="PepSY" evidence="2">
    <location>
        <begin position="19"/>
        <end position="98"/>
    </location>
</feature>
<organism evidence="3 6">
    <name type="scientific">Thalassospira povalilytica</name>
    <dbReference type="NCBI Taxonomy" id="732237"/>
    <lineage>
        <taxon>Bacteria</taxon>
        <taxon>Pseudomonadati</taxon>
        <taxon>Pseudomonadota</taxon>
        <taxon>Alphaproteobacteria</taxon>
        <taxon>Rhodospirillales</taxon>
        <taxon>Thalassospiraceae</taxon>
        <taxon>Thalassospira</taxon>
    </lineage>
</organism>
<reference evidence="4 5" key="1">
    <citation type="submission" date="2017-11" db="EMBL/GenBank/DDBJ databases">
        <title>Biodiversity and function of Thalassospira species in the particle-attached aromatic-hydrocarbon-degrading consortia from the surface seawater of the China South Sea.</title>
        <authorList>
            <person name="Dong C."/>
            <person name="Liu R."/>
            <person name="Shao Z."/>
        </authorList>
    </citation>
    <scope>NUCLEOTIDE SEQUENCE [LARGE SCALE GENOMIC DNA]</scope>
    <source>
        <strain evidence="4 5">139Z-12</strain>
    </source>
</reference>
<evidence type="ECO:0000313" key="4">
    <source>
        <dbReference type="EMBL" id="PKR50845.1"/>
    </source>
</evidence>